<dbReference type="Proteomes" id="UP001230649">
    <property type="component" value="Unassembled WGS sequence"/>
</dbReference>
<proteinExistence type="predicted"/>
<evidence type="ECO:0000313" key="1">
    <source>
        <dbReference type="EMBL" id="KAJ9110166.1"/>
    </source>
</evidence>
<organism evidence="1 2">
    <name type="scientific">Naganishia adeliensis</name>
    <dbReference type="NCBI Taxonomy" id="92952"/>
    <lineage>
        <taxon>Eukaryota</taxon>
        <taxon>Fungi</taxon>
        <taxon>Dikarya</taxon>
        <taxon>Basidiomycota</taxon>
        <taxon>Agaricomycotina</taxon>
        <taxon>Tremellomycetes</taxon>
        <taxon>Filobasidiales</taxon>
        <taxon>Filobasidiaceae</taxon>
        <taxon>Naganishia</taxon>
    </lineage>
</organism>
<protein>
    <submittedName>
        <fullName evidence="1">Uncharacterized protein</fullName>
    </submittedName>
</protein>
<name>A0ACC2WFG9_9TREE</name>
<dbReference type="EMBL" id="JASBWS010000025">
    <property type="protein sequence ID" value="KAJ9110166.1"/>
    <property type="molecule type" value="Genomic_DNA"/>
</dbReference>
<keyword evidence="2" id="KW-1185">Reference proteome</keyword>
<accession>A0ACC2WFG9</accession>
<evidence type="ECO:0000313" key="2">
    <source>
        <dbReference type="Proteomes" id="UP001230649"/>
    </source>
</evidence>
<reference evidence="1" key="1">
    <citation type="submission" date="2023-04" db="EMBL/GenBank/DDBJ databases">
        <title>Draft Genome sequencing of Naganishia species isolated from polar environments using Oxford Nanopore Technology.</title>
        <authorList>
            <person name="Leo P."/>
            <person name="Venkateswaran K."/>
        </authorList>
    </citation>
    <scope>NUCLEOTIDE SEQUENCE</scope>
    <source>
        <strain evidence="1">MNA-CCFEE 5262</strain>
    </source>
</reference>
<sequence>MLSFSTFLLRAYYNRIGWNEDNFYANLNRSSSDVFYTSYALDALPRLNGGVSYVASEAVGEILPSRTVPLRTMVDHFRVPPPPKRPQPPPEEFLAGELVVPARDYLLYSRLHFPSCHLSALATTKIGAGCQASLAFMHSPQGRRPVTSSTSTGTSDSSTATSTPTSSKPSPPPPPPGNVILSFQQDTGRWTTEYTYSATDGMLGFRGLYNFGVTEASLTAEEPAPLVAVQPLIGPNADEADKQTRVDEEEAMEGGLRGRFSAGGEIYFSRKQRSLGVSTGLRFTTVPSGAHAHHPASPPTTLTLLYNPLMGFLSTAYSAQISPHLALSSRYGVNVYSYESDLCVGGEWWIGGSGKGGWRGLRGATNNENAEEERIAEKERDVALESSSGRESRSFMQAMRSHTEPTRETDRDGVLKAKISGNGLISLLYESRIRKCLVSVGVVSDLSSRSNPVRTIGMEVQYFSD</sequence>
<comment type="caution">
    <text evidence="1">The sequence shown here is derived from an EMBL/GenBank/DDBJ whole genome shotgun (WGS) entry which is preliminary data.</text>
</comment>
<gene>
    <name evidence="1" type="ORF">QFC20_003018</name>
</gene>